<gene>
    <name evidence="2" type="ORF">EHYA_01407</name>
</gene>
<dbReference type="AlphaFoldDB" id="A0A401YGQ9"/>
<name>A0A401YGQ9_9ACTN</name>
<dbReference type="SUPFAM" id="SSF47413">
    <property type="entry name" value="lambda repressor-like DNA-binding domains"/>
    <property type="match status" value="1"/>
</dbReference>
<keyword evidence="2" id="KW-0238">DNA-binding</keyword>
<feature type="domain" description="HTH cro/C1-type" evidence="1">
    <location>
        <begin position="24"/>
        <end position="85"/>
    </location>
</feature>
<proteinExistence type="predicted"/>
<dbReference type="SMART" id="SM00530">
    <property type="entry name" value="HTH_XRE"/>
    <property type="match status" value="1"/>
</dbReference>
<reference evidence="2 3" key="1">
    <citation type="submission" date="2018-12" db="EMBL/GenBank/DDBJ databases">
        <title>Draft genome sequence of Embleya hyalina NBRC 13850T.</title>
        <authorList>
            <person name="Komaki H."/>
            <person name="Hosoyama A."/>
            <person name="Kimura A."/>
            <person name="Ichikawa N."/>
            <person name="Tamura T."/>
        </authorList>
    </citation>
    <scope>NUCLEOTIDE SEQUENCE [LARGE SCALE GENOMIC DNA]</scope>
    <source>
        <strain evidence="2 3">NBRC 13850</strain>
    </source>
</reference>
<protein>
    <submittedName>
        <fullName evidence="2">Putative DNA-binding protein</fullName>
    </submittedName>
</protein>
<organism evidence="2 3">
    <name type="scientific">Embleya hyalina</name>
    <dbReference type="NCBI Taxonomy" id="516124"/>
    <lineage>
        <taxon>Bacteria</taxon>
        <taxon>Bacillati</taxon>
        <taxon>Actinomycetota</taxon>
        <taxon>Actinomycetes</taxon>
        <taxon>Kitasatosporales</taxon>
        <taxon>Streptomycetaceae</taxon>
        <taxon>Embleya</taxon>
    </lineage>
</organism>
<dbReference type="PROSITE" id="PS50943">
    <property type="entry name" value="HTH_CROC1"/>
    <property type="match status" value="1"/>
</dbReference>
<dbReference type="CDD" id="cd00093">
    <property type="entry name" value="HTH_XRE"/>
    <property type="match status" value="1"/>
</dbReference>
<comment type="caution">
    <text evidence="2">The sequence shown here is derived from an EMBL/GenBank/DDBJ whole genome shotgun (WGS) entry which is preliminary data.</text>
</comment>
<dbReference type="GO" id="GO:0003677">
    <property type="term" value="F:DNA binding"/>
    <property type="evidence" value="ECO:0007669"/>
    <property type="project" value="UniProtKB-KW"/>
</dbReference>
<accession>A0A401YGQ9</accession>
<sequence>MVYCSIMLQNERVLNLVEVVAGEVRRHRKARKMSAQQLADACTALGVEMQRGVLANLEIGRRESLDVTELVALAQALGVPAISLLFPVGDVATVSPTPGVVVDTWDALAAFTGETALSELPPSDSPRARLEAFRRHAVAVEAALASERLARDRRRLATVNLDPAEHERLGQVAAQYERLAFEDTLALRDLRVRMRDLGLEPPVLPARLAHVDDGIAPEASGA</sequence>
<dbReference type="EMBL" id="BIFH01000014">
    <property type="protein sequence ID" value="GCD93759.1"/>
    <property type="molecule type" value="Genomic_DNA"/>
</dbReference>
<evidence type="ECO:0000313" key="3">
    <source>
        <dbReference type="Proteomes" id="UP000286931"/>
    </source>
</evidence>
<dbReference type="Proteomes" id="UP000286931">
    <property type="component" value="Unassembled WGS sequence"/>
</dbReference>
<dbReference type="Gene3D" id="1.10.260.40">
    <property type="entry name" value="lambda repressor-like DNA-binding domains"/>
    <property type="match status" value="1"/>
</dbReference>
<evidence type="ECO:0000313" key="2">
    <source>
        <dbReference type="EMBL" id="GCD93759.1"/>
    </source>
</evidence>
<dbReference type="InterPro" id="IPR010982">
    <property type="entry name" value="Lambda_DNA-bd_dom_sf"/>
</dbReference>
<evidence type="ECO:0000259" key="1">
    <source>
        <dbReference type="PROSITE" id="PS50943"/>
    </source>
</evidence>
<dbReference type="InterPro" id="IPR001387">
    <property type="entry name" value="Cro/C1-type_HTH"/>
</dbReference>
<keyword evidence="3" id="KW-1185">Reference proteome</keyword>